<name>A0AAD7S5X1_9TELE</name>
<dbReference type="Proteomes" id="UP001221898">
    <property type="component" value="Unassembled WGS sequence"/>
</dbReference>
<feature type="region of interest" description="Disordered" evidence="1">
    <location>
        <begin position="35"/>
        <end position="95"/>
    </location>
</feature>
<reference evidence="2" key="1">
    <citation type="journal article" date="2023" name="Science">
        <title>Genome structures resolve the early diversification of teleost fishes.</title>
        <authorList>
            <person name="Parey E."/>
            <person name="Louis A."/>
            <person name="Montfort J."/>
            <person name="Bouchez O."/>
            <person name="Roques C."/>
            <person name="Iampietro C."/>
            <person name="Lluch J."/>
            <person name="Castinel A."/>
            <person name="Donnadieu C."/>
            <person name="Desvignes T."/>
            <person name="Floi Bucao C."/>
            <person name="Jouanno E."/>
            <person name="Wen M."/>
            <person name="Mejri S."/>
            <person name="Dirks R."/>
            <person name="Jansen H."/>
            <person name="Henkel C."/>
            <person name="Chen W.J."/>
            <person name="Zahm M."/>
            <person name="Cabau C."/>
            <person name="Klopp C."/>
            <person name="Thompson A.W."/>
            <person name="Robinson-Rechavi M."/>
            <person name="Braasch I."/>
            <person name="Lecointre G."/>
            <person name="Bobe J."/>
            <person name="Postlethwait J.H."/>
            <person name="Berthelot C."/>
            <person name="Roest Crollius H."/>
            <person name="Guiguen Y."/>
        </authorList>
    </citation>
    <scope>NUCLEOTIDE SEQUENCE</scope>
    <source>
        <strain evidence="2">NC1722</strain>
    </source>
</reference>
<protein>
    <submittedName>
        <fullName evidence="2">Uncharacterized protein</fullName>
    </submittedName>
</protein>
<feature type="compositionally biased region" description="Basic and acidic residues" evidence="1">
    <location>
        <begin position="69"/>
        <end position="80"/>
    </location>
</feature>
<dbReference type="AlphaFoldDB" id="A0AAD7S5X1"/>
<evidence type="ECO:0000313" key="3">
    <source>
        <dbReference type="Proteomes" id="UP001221898"/>
    </source>
</evidence>
<evidence type="ECO:0000313" key="2">
    <source>
        <dbReference type="EMBL" id="KAJ8395376.1"/>
    </source>
</evidence>
<comment type="caution">
    <text evidence="2">The sequence shown here is derived from an EMBL/GenBank/DDBJ whole genome shotgun (WGS) entry which is preliminary data.</text>
</comment>
<evidence type="ECO:0000256" key="1">
    <source>
        <dbReference type="SAM" id="MobiDB-lite"/>
    </source>
</evidence>
<accession>A0AAD7S5X1</accession>
<organism evidence="2 3">
    <name type="scientific">Aldrovandia affinis</name>
    <dbReference type="NCBI Taxonomy" id="143900"/>
    <lineage>
        <taxon>Eukaryota</taxon>
        <taxon>Metazoa</taxon>
        <taxon>Chordata</taxon>
        <taxon>Craniata</taxon>
        <taxon>Vertebrata</taxon>
        <taxon>Euteleostomi</taxon>
        <taxon>Actinopterygii</taxon>
        <taxon>Neopterygii</taxon>
        <taxon>Teleostei</taxon>
        <taxon>Notacanthiformes</taxon>
        <taxon>Halosauridae</taxon>
        <taxon>Aldrovandia</taxon>
    </lineage>
</organism>
<dbReference type="EMBL" id="JAINUG010000117">
    <property type="protein sequence ID" value="KAJ8395376.1"/>
    <property type="molecule type" value="Genomic_DNA"/>
</dbReference>
<sequence length="142" mass="15469">MPRWSECRLGGEGSMLWRRPSCCYNLHTRYVGLKSSSPSDSLGRKQSPGLGRHNGALDGEISHVAGLNKQRETAGEIGIHERRRKRGEDGSSTSASLLRGTFDVVSASEAKMHTRRHSKCTGLPRLITCSQLTLGTGFSSTL</sequence>
<gene>
    <name evidence="2" type="ORF">AAFF_G00033610</name>
</gene>
<proteinExistence type="predicted"/>
<keyword evidence="3" id="KW-1185">Reference proteome</keyword>